<dbReference type="Proteomes" id="UP000017981">
    <property type="component" value="Unassembled WGS sequence"/>
</dbReference>
<comment type="caution">
    <text evidence="4">The sequence shown here is derived from an EMBL/GenBank/DDBJ whole genome shotgun (WGS) entry which is preliminary data.</text>
</comment>
<evidence type="ECO:0000313" key="5">
    <source>
        <dbReference type="Proteomes" id="UP000017981"/>
    </source>
</evidence>
<dbReference type="SUPFAM" id="SSF48452">
    <property type="entry name" value="TPR-like"/>
    <property type="match status" value="1"/>
</dbReference>
<reference evidence="4 5" key="1">
    <citation type="submission" date="2013-01" db="EMBL/GenBank/DDBJ databases">
        <authorList>
            <person name="Bench S."/>
        </authorList>
    </citation>
    <scope>NUCLEOTIDE SEQUENCE [LARGE SCALE GENOMIC DNA]</scope>
    <source>
        <strain evidence="4 5">WH 0005</strain>
    </source>
</reference>
<evidence type="ECO:0000256" key="2">
    <source>
        <dbReference type="ARBA" id="ARBA00022803"/>
    </source>
</evidence>
<dbReference type="EMBL" id="CAQL01000449">
    <property type="protein sequence ID" value="CCQ55668.1"/>
    <property type="molecule type" value="Genomic_DNA"/>
</dbReference>
<protein>
    <submittedName>
        <fullName evidence="4">Uncharacterized protein</fullName>
    </submittedName>
</protein>
<keyword evidence="1" id="KW-0677">Repeat</keyword>
<dbReference type="AlphaFoldDB" id="T2IRL7"/>
<sequence length="274" mass="32259">MLSSTVKPLSYFLINIFFLLIFPQTILAIPPEKQAEIFLQKGLIKLADDNNEKEALNYFNQAIKLNPNYAEAYYQRGQIYTQYFLGENRKPEQLHTGCFYVDNVTVCRLDLHNNWRGKNLDKAQQDLDKALELKPNYGPVYYQKALIFEKQNDHQNAINFFRAASELYIQEGIKYLEMNQHKQAGDFLEYSYRSYKEITHIQEKYKTPSGSSAQSPERQKSPEQLCKEAAQLIKIPDYLAALEKYRQAARLFEQRDNQKRYQETKKIIQVLEQL</sequence>
<dbReference type="Pfam" id="PF13181">
    <property type="entry name" value="TPR_8"/>
    <property type="match status" value="2"/>
</dbReference>
<dbReference type="PANTHER" id="PTHR44858:SF1">
    <property type="entry name" value="UDP-N-ACETYLGLUCOSAMINE--PEPTIDE N-ACETYLGLUCOSAMINYLTRANSFERASE SPINDLY-RELATED"/>
    <property type="match status" value="1"/>
</dbReference>
<evidence type="ECO:0000256" key="3">
    <source>
        <dbReference type="SAM" id="MobiDB-lite"/>
    </source>
</evidence>
<dbReference type="InterPro" id="IPR019734">
    <property type="entry name" value="TPR_rpt"/>
</dbReference>
<dbReference type="InterPro" id="IPR011990">
    <property type="entry name" value="TPR-like_helical_dom_sf"/>
</dbReference>
<keyword evidence="2" id="KW-0802">TPR repeat</keyword>
<dbReference type="SMART" id="SM00028">
    <property type="entry name" value="TPR"/>
    <property type="match status" value="4"/>
</dbReference>
<proteinExistence type="predicted"/>
<evidence type="ECO:0000256" key="1">
    <source>
        <dbReference type="ARBA" id="ARBA00022737"/>
    </source>
</evidence>
<feature type="region of interest" description="Disordered" evidence="3">
    <location>
        <begin position="204"/>
        <end position="223"/>
    </location>
</feature>
<dbReference type="Pfam" id="PF13414">
    <property type="entry name" value="TPR_11"/>
    <property type="match status" value="1"/>
</dbReference>
<reference evidence="4 5" key="2">
    <citation type="submission" date="2013-09" db="EMBL/GenBank/DDBJ databases">
        <title>Whole genome comparison of six Crocosphaera watsonii strains with differing phenotypes.</title>
        <authorList>
            <person name="Bench S.R."/>
            <person name="Heller P."/>
            <person name="Frank I."/>
            <person name="Arciniega M."/>
            <person name="Shilova I.N."/>
            <person name="Zehr J.P."/>
        </authorList>
    </citation>
    <scope>NUCLEOTIDE SEQUENCE [LARGE SCALE GENOMIC DNA]</scope>
    <source>
        <strain evidence="4 5">WH 0005</strain>
    </source>
</reference>
<name>T2IRL7_CROWT</name>
<dbReference type="Gene3D" id="1.25.40.10">
    <property type="entry name" value="Tetratricopeptide repeat domain"/>
    <property type="match status" value="2"/>
</dbReference>
<dbReference type="PANTHER" id="PTHR44858">
    <property type="entry name" value="TETRATRICOPEPTIDE REPEAT PROTEIN 6"/>
    <property type="match status" value="1"/>
</dbReference>
<accession>T2IRL7</accession>
<evidence type="ECO:0000313" key="4">
    <source>
        <dbReference type="EMBL" id="CCQ55668.1"/>
    </source>
</evidence>
<dbReference type="InterPro" id="IPR050498">
    <property type="entry name" value="Ycf3"/>
</dbReference>
<organism evidence="4 5">
    <name type="scientific">Crocosphaera watsonii WH 0005</name>
    <dbReference type="NCBI Taxonomy" id="423472"/>
    <lineage>
        <taxon>Bacteria</taxon>
        <taxon>Bacillati</taxon>
        <taxon>Cyanobacteriota</taxon>
        <taxon>Cyanophyceae</taxon>
        <taxon>Oscillatoriophycideae</taxon>
        <taxon>Chroococcales</taxon>
        <taxon>Aphanothecaceae</taxon>
        <taxon>Crocosphaera</taxon>
    </lineage>
</organism>
<gene>
    <name evidence="4" type="ORF">CWATWH0005_5050</name>
</gene>